<evidence type="ECO:0000256" key="6">
    <source>
        <dbReference type="SAM" id="MobiDB-lite"/>
    </source>
</evidence>
<evidence type="ECO:0000256" key="1">
    <source>
        <dbReference type="ARBA" id="ARBA00005636"/>
    </source>
</evidence>
<dbReference type="Gene3D" id="2.40.50.140">
    <property type="entry name" value="Nucleic acid-binding proteins"/>
    <property type="match status" value="1"/>
</dbReference>
<proteinExistence type="inferred from homology"/>
<keyword evidence="5" id="KW-0699">rRNA-binding</keyword>
<dbReference type="InterPro" id="IPR014726">
    <property type="entry name" value="Ribosomal_uL2_dom3"/>
</dbReference>
<dbReference type="GO" id="GO:0002181">
    <property type="term" value="P:cytoplasmic translation"/>
    <property type="evidence" value="ECO:0007669"/>
    <property type="project" value="TreeGrafter"/>
</dbReference>
<dbReference type="PIRSF" id="PIRSF002158">
    <property type="entry name" value="Ribosomal_L2"/>
    <property type="match status" value="1"/>
</dbReference>
<keyword evidence="2 5" id="KW-0689">Ribosomal protein</keyword>
<comment type="subunit">
    <text evidence="5">Part of the 50S ribosomal subunit. Forms a bridge to the 30S subunit in the 70S ribosome.</text>
</comment>
<sequence>MKTFAPRSPGRRQMTGINYREFLTHVRPHPEKSLIFGVKRDVGRNNLGRITTRHKGGGAKRLMRLVDFKFNKKDIPARVASVEYDPNRTAFIGLVIYKDGEKRYMVLPKDVRPGREILVSEKAPILPGNRLPLSKLLPGTLIYNISLSSEGDALLVRSAGSFAEIVAKDEGYATIKLPSGEVRKIKDDAWASVGQVSNEENNLVVIGKAGRSRLMGIRPTVRGSAMNPVDHPYGGGEGRTLRGTRRPKNKWGKGTRGVKTRNPNKYSSKFIISRRTKN</sequence>
<feature type="compositionally biased region" description="Basic residues" evidence="6">
    <location>
        <begin position="242"/>
        <end position="259"/>
    </location>
</feature>
<evidence type="ECO:0000313" key="9">
    <source>
        <dbReference type="EMBL" id="OGF71248.1"/>
    </source>
</evidence>
<protein>
    <recommendedName>
        <fullName evidence="4 5">Large ribosomal subunit protein uL2</fullName>
    </recommendedName>
</protein>
<evidence type="ECO:0000256" key="2">
    <source>
        <dbReference type="ARBA" id="ARBA00022980"/>
    </source>
</evidence>
<organism evidence="9 10">
    <name type="scientific">Candidatus Giovannonibacteria bacterium RIFCSPHIGHO2_02_FULL_45_40</name>
    <dbReference type="NCBI Taxonomy" id="1798337"/>
    <lineage>
        <taxon>Bacteria</taxon>
        <taxon>Candidatus Giovannoniibacteriota</taxon>
    </lineage>
</organism>
<dbReference type="EMBL" id="MFHP01000033">
    <property type="protein sequence ID" value="OGF71248.1"/>
    <property type="molecule type" value="Genomic_DNA"/>
</dbReference>
<evidence type="ECO:0000256" key="5">
    <source>
        <dbReference type="HAMAP-Rule" id="MF_01320"/>
    </source>
</evidence>
<gene>
    <name evidence="5" type="primary">rplB</name>
    <name evidence="9" type="ORF">A3C05_04130</name>
</gene>
<feature type="domain" description="Large ribosomal subunit protein uL2 RNA-binding" evidence="8">
    <location>
        <begin position="43"/>
        <end position="119"/>
    </location>
</feature>
<dbReference type="InterPro" id="IPR005880">
    <property type="entry name" value="Ribosomal_uL2_bac/org-type"/>
</dbReference>
<accession>A0A1F5W6F8</accession>
<dbReference type="SUPFAM" id="SSF50249">
    <property type="entry name" value="Nucleic acid-binding proteins"/>
    <property type="match status" value="1"/>
</dbReference>
<dbReference type="GO" id="GO:0016740">
    <property type="term" value="F:transferase activity"/>
    <property type="evidence" value="ECO:0007669"/>
    <property type="project" value="InterPro"/>
</dbReference>
<comment type="function">
    <text evidence="5">One of the primary rRNA binding proteins. Required for association of the 30S and 50S subunits to form the 70S ribosome, for tRNA binding and peptide bond formation. It has been suggested to have peptidyltransferase activity; this is somewhat controversial. Makes several contacts with the 16S rRNA in the 70S ribosome.</text>
</comment>
<dbReference type="InterPro" id="IPR008991">
    <property type="entry name" value="Translation_prot_SH3-like_sf"/>
</dbReference>
<dbReference type="Gene3D" id="4.10.950.10">
    <property type="entry name" value="Ribosomal protein L2, domain 3"/>
    <property type="match status" value="1"/>
</dbReference>
<keyword evidence="3 5" id="KW-0687">Ribonucleoprotein</keyword>
<feature type="domain" description="Large ribosomal subunit protein uL2 C-terminal" evidence="7">
    <location>
        <begin position="125"/>
        <end position="254"/>
    </location>
</feature>
<dbReference type="HAMAP" id="MF_01320_B">
    <property type="entry name" value="Ribosomal_uL2_B"/>
    <property type="match status" value="1"/>
</dbReference>
<dbReference type="GO" id="GO:0003735">
    <property type="term" value="F:structural constituent of ribosome"/>
    <property type="evidence" value="ECO:0007669"/>
    <property type="project" value="InterPro"/>
</dbReference>
<evidence type="ECO:0000256" key="4">
    <source>
        <dbReference type="ARBA" id="ARBA00035242"/>
    </source>
</evidence>
<dbReference type="Pfam" id="PF03947">
    <property type="entry name" value="Ribosomal_L2_C"/>
    <property type="match status" value="1"/>
</dbReference>
<dbReference type="InterPro" id="IPR002171">
    <property type="entry name" value="Ribosomal_uL2"/>
</dbReference>
<dbReference type="AlphaFoldDB" id="A0A1F5W6F8"/>
<reference evidence="9 10" key="1">
    <citation type="journal article" date="2016" name="Nat. Commun.">
        <title>Thousands of microbial genomes shed light on interconnected biogeochemical processes in an aquifer system.</title>
        <authorList>
            <person name="Anantharaman K."/>
            <person name="Brown C.T."/>
            <person name="Hug L.A."/>
            <person name="Sharon I."/>
            <person name="Castelle C.J."/>
            <person name="Probst A.J."/>
            <person name="Thomas B.C."/>
            <person name="Singh A."/>
            <person name="Wilkins M.J."/>
            <person name="Karaoz U."/>
            <person name="Brodie E.L."/>
            <person name="Williams K.H."/>
            <person name="Hubbard S.S."/>
            <person name="Banfield J.F."/>
        </authorList>
    </citation>
    <scope>NUCLEOTIDE SEQUENCE [LARGE SCALE GENOMIC DNA]</scope>
</reference>
<dbReference type="InterPro" id="IPR014722">
    <property type="entry name" value="Rib_uL2_dom2"/>
</dbReference>
<dbReference type="InterPro" id="IPR012340">
    <property type="entry name" value="NA-bd_OB-fold"/>
</dbReference>
<dbReference type="GO" id="GO:0015934">
    <property type="term" value="C:large ribosomal subunit"/>
    <property type="evidence" value="ECO:0007669"/>
    <property type="project" value="InterPro"/>
</dbReference>
<dbReference type="Pfam" id="PF00181">
    <property type="entry name" value="Ribosomal_L2_N"/>
    <property type="match status" value="1"/>
</dbReference>
<comment type="caution">
    <text evidence="9">The sequence shown here is derived from an EMBL/GenBank/DDBJ whole genome shotgun (WGS) entry which is preliminary data.</text>
</comment>
<dbReference type="InterPro" id="IPR022671">
    <property type="entry name" value="Ribosomal_uL2_CS"/>
</dbReference>
<keyword evidence="5" id="KW-0694">RNA-binding</keyword>
<dbReference type="Gene3D" id="2.30.30.30">
    <property type="match status" value="1"/>
</dbReference>
<dbReference type="GO" id="GO:0019843">
    <property type="term" value="F:rRNA binding"/>
    <property type="evidence" value="ECO:0007669"/>
    <property type="project" value="UniProtKB-UniRule"/>
</dbReference>
<dbReference type="InterPro" id="IPR022669">
    <property type="entry name" value="Ribosomal_uL2_C"/>
</dbReference>
<dbReference type="PROSITE" id="PS00467">
    <property type="entry name" value="RIBOSOMAL_L2"/>
    <property type="match status" value="1"/>
</dbReference>
<dbReference type="Proteomes" id="UP000178743">
    <property type="component" value="Unassembled WGS sequence"/>
</dbReference>
<dbReference type="SMART" id="SM01382">
    <property type="entry name" value="Ribosomal_L2_C"/>
    <property type="match status" value="1"/>
</dbReference>
<dbReference type="PANTHER" id="PTHR13691">
    <property type="entry name" value="RIBOSOMAL PROTEIN L2"/>
    <property type="match status" value="1"/>
</dbReference>
<dbReference type="InterPro" id="IPR022666">
    <property type="entry name" value="Ribosomal_uL2_RNA-bd_dom"/>
</dbReference>
<evidence type="ECO:0000259" key="7">
    <source>
        <dbReference type="SMART" id="SM01382"/>
    </source>
</evidence>
<evidence type="ECO:0000259" key="8">
    <source>
        <dbReference type="SMART" id="SM01383"/>
    </source>
</evidence>
<dbReference type="NCBIfam" id="TIGR01171">
    <property type="entry name" value="rplB_bact"/>
    <property type="match status" value="1"/>
</dbReference>
<dbReference type="SMART" id="SM01383">
    <property type="entry name" value="Ribosomal_L2"/>
    <property type="match status" value="1"/>
</dbReference>
<dbReference type="FunFam" id="4.10.950.10:FF:000001">
    <property type="entry name" value="50S ribosomal protein L2"/>
    <property type="match status" value="1"/>
</dbReference>
<evidence type="ECO:0000313" key="10">
    <source>
        <dbReference type="Proteomes" id="UP000178743"/>
    </source>
</evidence>
<dbReference type="SUPFAM" id="SSF50104">
    <property type="entry name" value="Translation proteins SH3-like domain"/>
    <property type="match status" value="1"/>
</dbReference>
<feature type="region of interest" description="Disordered" evidence="6">
    <location>
        <begin position="222"/>
        <end position="264"/>
    </location>
</feature>
<comment type="similarity">
    <text evidence="1 5">Belongs to the universal ribosomal protein uL2 family.</text>
</comment>
<evidence type="ECO:0000256" key="3">
    <source>
        <dbReference type="ARBA" id="ARBA00023274"/>
    </source>
</evidence>
<name>A0A1F5W6F8_9BACT</name>
<dbReference type="PANTHER" id="PTHR13691:SF5">
    <property type="entry name" value="LARGE RIBOSOMAL SUBUNIT PROTEIN UL2M"/>
    <property type="match status" value="1"/>
</dbReference>